<accession>A0ABQ8R1Z3</accession>
<comment type="caution">
    <text evidence="4">The sequence shown here is derived from an EMBL/GenBank/DDBJ whole genome shotgun (WGS) entry which is preliminary data.</text>
</comment>
<organism evidence="4 5">
    <name type="scientific">Fusarium equiseti</name>
    <name type="common">Fusarium scirpi</name>
    <dbReference type="NCBI Taxonomy" id="61235"/>
    <lineage>
        <taxon>Eukaryota</taxon>
        <taxon>Fungi</taxon>
        <taxon>Dikarya</taxon>
        <taxon>Ascomycota</taxon>
        <taxon>Pezizomycotina</taxon>
        <taxon>Sordariomycetes</taxon>
        <taxon>Hypocreomycetidae</taxon>
        <taxon>Hypocreales</taxon>
        <taxon>Nectriaceae</taxon>
        <taxon>Fusarium</taxon>
        <taxon>Fusarium incarnatum-equiseti species complex</taxon>
    </lineage>
</organism>
<reference evidence="4" key="1">
    <citation type="submission" date="2022-09" db="EMBL/GenBank/DDBJ databases">
        <title>Fusarium specimens isolated from Avocado Roots.</title>
        <authorList>
            <person name="Stajich J."/>
            <person name="Roper C."/>
            <person name="Heimlech-Rivalta G."/>
        </authorList>
    </citation>
    <scope>NUCLEOTIDE SEQUENCE</scope>
    <source>
        <strain evidence="4">CF00095</strain>
    </source>
</reference>
<sequence length="243" mass="26324">MPWTILPSLIVLWGVCWMFIIGSQAVDHETLTPTFSPTPAAEALFDASFTADLQSADPSTVLFGFPIDDQDPFNCLFPDEAADHTMNPLDWANGSPQDPNFLTAGVIPDDQVDPNGLGIIHGSVAKAQSNEVLRVNGLPDSESLGSEGTPNASQSAPLSCSDIPGSLVHLEDHEQDGFGHHMSQEKPRLENKDDGPENEQLLADMKKKLLRLTDEIEKKERELAADKNARDSLEKAVLALEGS</sequence>
<feature type="signal peptide" evidence="3">
    <location>
        <begin position="1"/>
        <end position="25"/>
    </location>
</feature>
<evidence type="ECO:0000256" key="2">
    <source>
        <dbReference type="SAM" id="MobiDB-lite"/>
    </source>
</evidence>
<feature type="compositionally biased region" description="Polar residues" evidence="2">
    <location>
        <begin position="143"/>
        <end position="158"/>
    </location>
</feature>
<evidence type="ECO:0008006" key="6">
    <source>
        <dbReference type="Google" id="ProtNLM"/>
    </source>
</evidence>
<name>A0ABQ8R1Z3_FUSEQ</name>
<feature type="region of interest" description="Disordered" evidence="2">
    <location>
        <begin position="177"/>
        <end position="198"/>
    </location>
</feature>
<evidence type="ECO:0000313" key="5">
    <source>
        <dbReference type="Proteomes" id="UP001152024"/>
    </source>
</evidence>
<evidence type="ECO:0000256" key="3">
    <source>
        <dbReference type="SAM" id="SignalP"/>
    </source>
</evidence>
<gene>
    <name evidence="4" type="ORF">NW768_010015</name>
</gene>
<evidence type="ECO:0000313" key="4">
    <source>
        <dbReference type="EMBL" id="KAJ4123023.1"/>
    </source>
</evidence>
<dbReference type="EMBL" id="JAOQBH010000018">
    <property type="protein sequence ID" value="KAJ4123023.1"/>
    <property type="molecule type" value="Genomic_DNA"/>
</dbReference>
<keyword evidence="5" id="KW-1185">Reference proteome</keyword>
<evidence type="ECO:0000256" key="1">
    <source>
        <dbReference type="SAM" id="Coils"/>
    </source>
</evidence>
<dbReference type="Proteomes" id="UP001152024">
    <property type="component" value="Unassembled WGS sequence"/>
</dbReference>
<keyword evidence="1" id="KW-0175">Coiled coil</keyword>
<keyword evidence="3" id="KW-0732">Signal</keyword>
<feature type="coiled-coil region" evidence="1">
    <location>
        <begin position="202"/>
        <end position="236"/>
    </location>
</feature>
<protein>
    <recommendedName>
        <fullName evidence="6">Transcription factor</fullName>
    </recommendedName>
</protein>
<feature type="chain" id="PRO_5045514188" description="Transcription factor" evidence="3">
    <location>
        <begin position="26"/>
        <end position="243"/>
    </location>
</feature>
<feature type="compositionally biased region" description="Basic and acidic residues" evidence="2">
    <location>
        <begin position="177"/>
        <end position="195"/>
    </location>
</feature>
<feature type="region of interest" description="Disordered" evidence="2">
    <location>
        <begin position="137"/>
        <end position="165"/>
    </location>
</feature>
<proteinExistence type="predicted"/>